<evidence type="ECO:0000313" key="5">
    <source>
        <dbReference type="Proteomes" id="UP000214746"/>
    </source>
</evidence>
<keyword evidence="5" id="KW-1185">Reference proteome</keyword>
<dbReference type="InterPro" id="IPR036291">
    <property type="entry name" value="NAD(P)-bd_dom_sf"/>
</dbReference>
<dbReference type="GO" id="GO:0008831">
    <property type="term" value="F:dTDP-4-dehydrorhamnose reductase activity"/>
    <property type="evidence" value="ECO:0007669"/>
    <property type="project" value="UniProtKB-EC"/>
</dbReference>
<evidence type="ECO:0000256" key="2">
    <source>
        <dbReference type="RuleBase" id="RU364082"/>
    </source>
</evidence>
<dbReference type="InterPro" id="IPR029903">
    <property type="entry name" value="RmlD-like-bd"/>
</dbReference>
<comment type="pathway">
    <text evidence="2">Carbohydrate biosynthesis; dTDP-L-rhamnose biosynthesis.</text>
</comment>
<dbReference type="GO" id="GO:0005829">
    <property type="term" value="C:cytosol"/>
    <property type="evidence" value="ECO:0007669"/>
    <property type="project" value="TreeGrafter"/>
</dbReference>
<name>A0A2W1N5D6_PAEXE</name>
<dbReference type="Gene3D" id="3.90.25.10">
    <property type="entry name" value="UDP-galactose 4-epimerase, domain 1"/>
    <property type="match status" value="1"/>
</dbReference>
<dbReference type="Proteomes" id="UP000214746">
    <property type="component" value="Unassembled WGS sequence"/>
</dbReference>
<dbReference type="InterPro" id="IPR005913">
    <property type="entry name" value="dTDP_dehydrorham_reduct"/>
</dbReference>
<comment type="similarity">
    <text evidence="1 2">Belongs to the dTDP-4-dehydrorhamnose reductase family.</text>
</comment>
<keyword evidence="2" id="KW-0521">NADP</keyword>
<dbReference type="RefSeq" id="WP_089200917.1">
    <property type="nucleotide sequence ID" value="NZ_NHRJ02000011.1"/>
</dbReference>
<dbReference type="FunFam" id="3.40.50.720:FF:000159">
    <property type="entry name" value="dTDP-4-dehydrorhamnose reductase"/>
    <property type="match status" value="1"/>
</dbReference>
<comment type="caution">
    <text evidence="4">The sequence shown here is derived from an EMBL/GenBank/DDBJ whole genome shotgun (WGS) entry which is preliminary data.</text>
</comment>
<feature type="domain" description="RmlD-like substrate binding" evidence="3">
    <location>
        <begin position="1"/>
        <end position="277"/>
    </location>
</feature>
<dbReference type="EMBL" id="NHRJ02000011">
    <property type="protein sequence ID" value="PZE19919.1"/>
    <property type="molecule type" value="Genomic_DNA"/>
</dbReference>
<dbReference type="PANTHER" id="PTHR10491:SF4">
    <property type="entry name" value="METHIONINE ADENOSYLTRANSFERASE 2 SUBUNIT BETA"/>
    <property type="match status" value="1"/>
</dbReference>
<dbReference type="GO" id="GO:0019305">
    <property type="term" value="P:dTDP-rhamnose biosynthetic process"/>
    <property type="evidence" value="ECO:0007669"/>
    <property type="project" value="UniProtKB-UniPathway"/>
</dbReference>
<reference evidence="4" key="1">
    <citation type="submission" date="2018-06" db="EMBL/GenBank/DDBJ databases">
        <title>Paenibacillus xerothermodurans sp. nov. an extremely dry heat resistant spore forming bacterium isolated from the soil of Cape Canaveral, Florida.</title>
        <authorList>
            <person name="Seuylemezian A."/>
            <person name="Kaur N."/>
            <person name="Patil P."/>
            <person name="Patil P."/>
            <person name="Mayilraj S."/>
            <person name="Vaishampayan P."/>
        </authorList>
    </citation>
    <scope>NUCLEOTIDE SEQUENCE [LARGE SCALE GENOMIC DNA]</scope>
    <source>
        <strain evidence="4">ATCC 27380</strain>
    </source>
</reference>
<evidence type="ECO:0000256" key="1">
    <source>
        <dbReference type="ARBA" id="ARBA00010944"/>
    </source>
</evidence>
<sequence length="282" mass="31392">MKILITGAGGQLGRELVRALAPEHQLIVKTRAELDVVDEEEVMRAVRESSPDVIVHAAAFTQVDLAEQHIEQAFAVNAFGTRNVALAAKNARALMVYVSTDYVFDGTKGCAYVERDRTNPVNIYGQSKLLGEKFVQMICERFYIARTSWLYGASGSNFVTKVLALAKQRSELQMVNDQFGSPTYASELAGFIREALGRNQYGVFHVSNRGCCSRYEFAQEILNIAGLNTVKLVPVGADGFPLPAVRPVRSDLDDEAIRNNGFTRLNTWQESLRSFLLEDLRY</sequence>
<dbReference type="Pfam" id="PF04321">
    <property type="entry name" value="RmlD_sub_bind"/>
    <property type="match status" value="1"/>
</dbReference>
<comment type="function">
    <text evidence="2">Catalyzes the reduction of dTDP-6-deoxy-L-lyxo-4-hexulose to yield dTDP-L-rhamnose.</text>
</comment>
<keyword evidence="2" id="KW-0560">Oxidoreductase</keyword>
<organism evidence="4 5">
    <name type="scientific">Paenibacillus xerothermodurans</name>
    <dbReference type="NCBI Taxonomy" id="1977292"/>
    <lineage>
        <taxon>Bacteria</taxon>
        <taxon>Bacillati</taxon>
        <taxon>Bacillota</taxon>
        <taxon>Bacilli</taxon>
        <taxon>Bacillales</taxon>
        <taxon>Paenibacillaceae</taxon>
        <taxon>Paenibacillus</taxon>
    </lineage>
</organism>
<dbReference type="SUPFAM" id="SSF51735">
    <property type="entry name" value="NAD(P)-binding Rossmann-fold domains"/>
    <property type="match status" value="1"/>
</dbReference>
<dbReference type="UniPathway" id="UPA00124"/>
<protein>
    <recommendedName>
        <fullName evidence="2">dTDP-4-dehydrorhamnose reductase</fullName>
        <ecNumber evidence="2">1.1.1.133</ecNumber>
    </recommendedName>
</protein>
<gene>
    <name evidence="4" type="primary">rfbD</name>
    <name evidence="4" type="ORF">CBW46_015540</name>
</gene>
<dbReference type="AlphaFoldDB" id="A0A2W1N5D6"/>
<proteinExistence type="inferred from homology"/>
<dbReference type="PANTHER" id="PTHR10491">
    <property type="entry name" value="DTDP-4-DEHYDRORHAMNOSE REDUCTASE"/>
    <property type="match status" value="1"/>
</dbReference>
<dbReference type="OrthoDB" id="9803892at2"/>
<dbReference type="NCBIfam" id="TIGR01214">
    <property type="entry name" value="rmlD"/>
    <property type="match status" value="1"/>
</dbReference>
<dbReference type="Gene3D" id="3.40.50.720">
    <property type="entry name" value="NAD(P)-binding Rossmann-like Domain"/>
    <property type="match status" value="1"/>
</dbReference>
<evidence type="ECO:0000259" key="3">
    <source>
        <dbReference type="Pfam" id="PF04321"/>
    </source>
</evidence>
<accession>A0A2W1N5D6</accession>
<dbReference type="EC" id="1.1.1.133" evidence="2"/>
<evidence type="ECO:0000313" key="4">
    <source>
        <dbReference type="EMBL" id="PZE19919.1"/>
    </source>
</evidence>
<dbReference type="CDD" id="cd05254">
    <property type="entry name" value="dTDP_HR_like_SDR_e"/>
    <property type="match status" value="1"/>
</dbReference>